<organism evidence="1 2">
    <name type="scientific">Eumeta variegata</name>
    <name type="common">Bagworm moth</name>
    <name type="synonym">Eumeta japonica</name>
    <dbReference type="NCBI Taxonomy" id="151549"/>
    <lineage>
        <taxon>Eukaryota</taxon>
        <taxon>Metazoa</taxon>
        <taxon>Ecdysozoa</taxon>
        <taxon>Arthropoda</taxon>
        <taxon>Hexapoda</taxon>
        <taxon>Insecta</taxon>
        <taxon>Pterygota</taxon>
        <taxon>Neoptera</taxon>
        <taxon>Endopterygota</taxon>
        <taxon>Lepidoptera</taxon>
        <taxon>Glossata</taxon>
        <taxon>Ditrysia</taxon>
        <taxon>Tineoidea</taxon>
        <taxon>Psychidae</taxon>
        <taxon>Oiketicinae</taxon>
        <taxon>Eumeta</taxon>
    </lineage>
</organism>
<dbReference type="Proteomes" id="UP000299102">
    <property type="component" value="Unassembled WGS sequence"/>
</dbReference>
<name>A0A4C1WY89_EUMVA</name>
<dbReference type="EMBL" id="BGZK01000680">
    <property type="protein sequence ID" value="GBP55873.1"/>
    <property type="molecule type" value="Genomic_DNA"/>
</dbReference>
<protein>
    <submittedName>
        <fullName evidence="1">Uncharacterized protein</fullName>
    </submittedName>
</protein>
<comment type="caution">
    <text evidence="1">The sequence shown here is derived from an EMBL/GenBank/DDBJ whole genome shotgun (WGS) entry which is preliminary data.</text>
</comment>
<keyword evidence="2" id="KW-1185">Reference proteome</keyword>
<evidence type="ECO:0000313" key="2">
    <source>
        <dbReference type="Proteomes" id="UP000299102"/>
    </source>
</evidence>
<proteinExistence type="predicted"/>
<accession>A0A4C1WY89</accession>
<dbReference type="AlphaFoldDB" id="A0A4C1WY89"/>
<reference evidence="1 2" key="1">
    <citation type="journal article" date="2019" name="Commun. Biol.">
        <title>The bagworm genome reveals a unique fibroin gene that provides high tensile strength.</title>
        <authorList>
            <person name="Kono N."/>
            <person name="Nakamura H."/>
            <person name="Ohtoshi R."/>
            <person name="Tomita M."/>
            <person name="Numata K."/>
            <person name="Arakawa K."/>
        </authorList>
    </citation>
    <scope>NUCLEOTIDE SEQUENCE [LARGE SCALE GENOMIC DNA]</scope>
</reference>
<evidence type="ECO:0000313" key="1">
    <source>
        <dbReference type="EMBL" id="GBP55873.1"/>
    </source>
</evidence>
<sequence length="155" mass="17278">MTVGPPTIDGSRSGSSNSGARYDTAWNHYEKKTVYQFQRYGFRSRTYFDPEVRPPKLTNVALLQHSQPTSIAHNNGPLSVPFACARSVTYSYRKIQKHENCSLKVIIYTDSNSLFRLTTDAASISAPSKNVIAELITVGFVLVQFNARRVAQSSL</sequence>
<gene>
    <name evidence="1" type="ORF">EVAR_89698_1</name>
</gene>